<gene>
    <name evidence="3" type="ORF">O0R46_09690</name>
</gene>
<feature type="region of interest" description="Disordered" evidence="1">
    <location>
        <begin position="1"/>
        <end position="25"/>
    </location>
</feature>
<keyword evidence="4" id="KW-1185">Reference proteome</keyword>
<accession>A0ABY7JPL7</accession>
<keyword evidence="2" id="KW-0812">Transmembrane</keyword>
<dbReference type="Proteomes" id="UP001164187">
    <property type="component" value="Chromosome"/>
</dbReference>
<name>A0ABY7JPL7_9FIRM</name>
<keyword evidence="2" id="KW-0472">Membrane</keyword>
<feature type="transmembrane region" description="Helical" evidence="2">
    <location>
        <begin position="69"/>
        <end position="87"/>
    </location>
</feature>
<evidence type="ECO:0000256" key="1">
    <source>
        <dbReference type="SAM" id="MobiDB-lite"/>
    </source>
</evidence>
<dbReference type="EMBL" id="CP114052">
    <property type="protein sequence ID" value="WAW14841.1"/>
    <property type="molecule type" value="Genomic_DNA"/>
</dbReference>
<keyword evidence="2" id="KW-1133">Transmembrane helix</keyword>
<sequence>MNNNNDDKKKEKAKKESNTSNFEQTARLRIITSEEIEHTRKGKDDEINPFRNFVKRKPLKTSSIYRKKYAILWVVVFLVFVLAYQFVKVKEINFSELSTQIENNVSMDELQKGDESTLRKLYGIDRTDIEKFCSYAPKSNMIASEILVIKAKPEAVQSIVNKIQVRIDSQSNSFKNYAPDQYSIISQSQLKVKGDYIYYISAKNMNKIDEAIKASYK</sequence>
<dbReference type="Pfam" id="PF14270">
    <property type="entry name" value="DUF4358"/>
    <property type="match status" value="1"/>
</dbReference>
<evidence type="ECO:0000256" key="2">
    <source>
        <dbReference type="SAM" id="Phobius"/>
    </source>
</evidence>
<feature type="compositionally biased region" description="Basic and acidic residues" evidence="1">
    <location>
        <begin position="1"/>
        <end position="17"/>
    </location>
</feature>
<dbReference type="RefSeq" id="WP_269311536.1">
    <property type="nucleotide sequence ID" value="NZ_CP114052.1"/>
</dbReference>
<evidence type="ECO:0000313" key="4">
    <source>
        <dbReference type="Proteomes" id="UP001164187"/>
    </source>
</evidence>
<evidence type="ECO:0000313" key="3">
    <source>
        <dbReference type="EMBL" id="WAW14841.1"/>
    </source>
</evidence>
<dbReference type="InterPro" id="IPR025648">
    <property type="entry name" value="DUF4358"/>
</dbReference>
<protein>
    <submittedName>
        <fullName evidence="3">DUF4358 domain-containing protein</fullName>
    </submittedName>
</protein>
<reference evidence="3" key="1">
    <citation type="submission" date="2022-12" db="EMBL/GenBank/DDBJ databases">
        <title>Peptostreptococcus.</title>
        <authorList>
            <person name="Lee S.H."/>
        </authorList>
    </citation>
    <scope>NUCLEOTIDE SEQUENCE</scope>
    <source>
        <strain evidence="3">CBA3647</strain>
    </source>
</reference>
<organism evidence="3 4">
    <name type="scientific">Peptostreptococcus equinus</name>
    <dbReference type="NCBI Taxonomy" id="3003601"/>
    <lineage>
        <taxon>Bacteria</taxon>
        <taxon>Bacillati</taxon>
        <taxon>Bacillota</taxon>
        <taxon>Clostridia</taxon>
        <taxon>Peptostreptococcales</taxon>
        <taxon>Peptostreptococcaceae</taxon>
        <taxon>Peptostreptococcus</taxon>
    </lineage>
</organism>
<proteinExistence type="predicted"/>